<evidence type="ECO:0000256" key="1">
    <source>
        <dbReference type="ARBA" id="ARBA00023015"/>
    </source>
</evidence>
<keyword evidence="2" id="KW-0238">DNA-binding</keyword>
<evidence type="ECO:0000259" key="4">
    <source>
        <dbReference type="PROSITE" id="PS51118"/>
    </source>
</evidence>
<keyword evidence="3" id="KW-0804">Transcription</keyword>
<dbReference type="PANTHER" id="PTHR33204">
    <property type="entry name" value="TRANSCRIPTIONAL REGULATOR, MARR FAMILY"/>
    <property type="match status" value="1"/>
</dbReference>
<keyword evidence="1" id="KW-0805">Transcription regulation</keyword>
<gene>
    <name evidence="5" type="ORF">RQP53_22650</name>
</gene>
<accession>A0ABU3PHN7</accession>
<evidence type="ECO:0000313" key="6">
    <source>
        <dbReference type="Proteomes" id="UP001246372"/>
    </source>
</evidence>
<sequence>MSKRAEPLPSRSGCPISIALELLGDAWSLLIVRDLMFKDRRTFNDFLHGGEGIASNVLAGRLRKLEAANIIEKKNDPEDARRYIYRLSPKGIDLAPVLVELVIWAARHEDTDAPPALVRLMREDRETFLADVRRKWRSSK</sequence>
<dbReference type="PROSITE" id="PS51118">
    <property type="entry name" value="HTH_HXLR"/>
    <property type="match status" value="1"/>
</dbReference>
<organism evidence="5 6">
    <name type="scientific">Roseateles aquae</name>
    <dbReference type="NCBI Taxonomy" id="3077235"/>
    <lineage>
        <taxon>Bacteria</taxon>
        <taxon>Pseudomonadati</taxon>
        <taxon>Pseudomonadota</taxon>
        <taxon>Betaproteobacteria</taxon>
        <taxon>Burkholderiales</taxon>
        <taxon>Sphaerotilaceae</taxon>
        <taxon>Roseateles</taxon>
    </lineage>
</organism>
<feature type="domain" description="HTH hxlR-type" evidence="4">
    <location>
        <begin position="14"/>
        <end position="113"/>
    </location>
</feature>
<reference evidence="5" key="1">
    <citation type="submission" date="2023-09" db="EMBL/GenBank/DDBJ databases">
        <title>Paucibacter sp. APW11 Genome sequencing and assembly.</title>
        <authorList>
            <person name="Kim I."/>
        </authorList>
    </citation>
    <scope>NUCLEOTIDE SEQUENCE</scope>
    <source>
        <strain evidence="5">APW11</strain>
    </source>
</reference>
<evidence type="ECO:0000256" key="3">
    <source>
        <dbReference type="ARBA" id="ARBA00023163"/>
    </source>
</evidence>
<name>A0ABU3PHN7_9BURK</name>
<dbReference type="Gene3D" id="1.10.10.10">
    <property type="entry name" value="Winged helix-like DNA-binding domain superfamily/Winged helix DNA-binding domain"/>
    <property type="match status" value="1"/>
</dbReference>
<dbReference type="InterPro" id="IPR036388">
    <property type="entry name" value="WH-like_DNA-bd_sf"/>
</dbReference>
<dbReference type="RefSeq" id="WP_315652978.1">
    <property type="nucleotide sequence ID" value="NZ_JAVXZY010000012.1"/>
</dbReference>
<dbReference type="PANTHER" id="PTHR33204:SF18">
    <property type="entry name" value="TRANSCRIPTIONAL REGULATORY PROTEIN"/>
    <property type="match status" value="1"/>
</dbReference>
<dbReference type="InterPro" id="IPR002577">
    <property type="entry name" value="HTH_HxlR"/>
</dbReference>
<dbReference type="InterPro" id="IPR036390">
    <property type="entry name" value="WH_DNA-bd_sf"/>
</dbReference>
<evidence type="ECO:0000313" key="5">
    <source>
        <dbReference type="EMBL" id="MDT9002096.1"/>
    </source>
</evidence>
<keyword evidence="6" id="KW-1185">Reference proteome</keyword>
<comment type="caution">
    <text evidence="5">The sequence shown here is derived from an EMBL/GenBank/DDBJ whole genome shotgun (WGS) entry which is preliminary data.</text>
</comment>
<dbReference type="Pfam" id="PF01638">
    <property type="entry name" value="HxlR"/>
    <property type="match status" value="1"/>
</dbReference>
<proteinExistence type="predicted"/>
<protein>
    <submittedName>
        <fullName evidence="5">Helix-turn-helix domain-containing protein</fullName>
    </submittedName>
</protein>
<dbReference type="SUPFAM" id="SSF46785">
    <property type="entry name" value="Winged helix' DNA-binding domain"/>
    <property type="match status" value="1"/>
</dbReference>
<evidence type="ECO:0000256" key="2">
    <source>
        <dbReference type="ARBA" id="ARBA00023125"/>
    </source>
</evidence>
<dbReference type="EMBL" id="JAVXZY010000012">
    <property type="protein sequence ID" value="MDT9002096.1"/>
    <property type="molecule type" value="Genomic_DNA"/>
</dbReference>
<dbReference type="Proteomes" id="UP001246372">
    <property type="component" value="Unassembled WGS sequence"/>
</dbReference>